<evidence type="ECO:0000313" key="5">
    <source>
        <dbReference type="EMBL" id="MCV2873822.1"/>
    </source>
</evidence>
<accession>A0ABT2ZRT4</accession>
<evidence type="ECO:0000313" key="6">
    <source>
        <dbReference type="Proteomes" id="UP001652564"/>
    </source>
</evidence>
<evidence type="ECO:0000256" key="3">
    <source>
        <dbReference type="ARBA" id="ARBA00022448"/>
    </source>
</evidence>
<keyword evidence="4" id="KW-0472">Membrane</keyword>
<feature type="transmembrane region" description="Helical" evidence="4">
    <location>
        <begin position="242"/>
        <end position="260"/>
    </location>
</feature>
<evidence type="ECO:0000256" key="4">
    <source>
        <dbReference type="SAM" id="Phobius"/>
    </source>
</evidence>
<keyword evidence="3" id="KW-0813">Transport</keyword>
<keyword evidence="4" id="KW-0812">Transmembrane</keyword>
<keyword evidence="6" id="KW-1185">Reference proteome</keyword>
<comment type="similarity">
    <text evidence="2">Belongs to the ABC-2 integral membrane protein family.</text>
</comment>
<dbReference type="RefSeq" id="WP_263741051.1">
    <property type="nucleotide sequence ID" value="NZ_JAOWKZ010000004.1"/>
</dbReference>
<reference evidence="5 6" key="1">
    <citation type="submission" date="2022-10" db="EMBL/GenBank/DDBJ databases">
        <title>Defluviimonas sp. nov., isolated from ocean surface sediments.</title>
        <authorList>
            <person name="He W."/>
            <person name="Wang L."/>
            <person name="Zhang D.-F."/>
        </authorList>
    </citation>
    <scope>NUCLEOTIDE SEQUENCE [LARGE SCALE GENOMIC DNA]</scope>
    <source>
        <strain evidence="5 6">WL0050</strain>
    </source>
</reference>
<dbReference type="Proteomes" id="UP001652564">
    <property type="component" value="Unassembled WGS sequence"/>
</dbReference>
<feature type="transmembrane region" description="Helical" evidence="4">
    <location>
        <begin position="72"/>
        <end position="91"/>
    </location>
</feature>
<feature type="transmembrane region" description="Helical" evidence="4">
    <location>
        <begin position="112"/>
        <end position="141"/>
    </location>
</feature>
<dbReference type="EMBL" id="JAOWKZ010000004">
    <property type="protein sequence ID" value="MCV2873822.1"/>
    <property type="molecule type" value="Genomic_DNA"/>
</dbReference>
<feature type="transmembrane region" description="Helical" evidence="4">
    <location>
        <begin position="40"/>
        <end position="60"/>
    </location>
</feature>
<keyword evidence="4" id="KW-1133">Transmembrane helix</keyword>
<protein>
    <submittedName>
        <fullName evidence="5">ABC transporter permease</fullName>
    </submittedName>
</protein>
<dbReference type="PANTHER" id="PTHR30413:SF8">
    <property type="entry name" value="TRANSPORT PERMEASE PROTEIN"/>
    <property type="match status" value="1"/>
</dbReference>
<feature type="transmembrane region" description="Helical" evidence="4">
    <location>
        <begin position="193"/>
        <end position="210"/>
    </location>
</feature>
<organism evidence="5 6">
    <name type="scientific">Albidovulum litorale</name>
    <dbReference type="NCBI Taxonomy" id="2984134"/>
    <lineage>
        <taxon>Bacteria</taxon>
        <taxon>Pseudomonadati</taxon>
        <taxon>Pseudomonadota</taxon>
        <taxon>Alphaproteobacteria</taxon>
        <taxon>Rhodobacterales</taxon>
        <taxon>Paracoccaceae</taxon>
        <taxon>Albidovulum</taxon>
    </lineage>
</organism>
<dbReference type="PANTHER" id="PTHR30413">
    <property type="entry name" value="INNER MEMBRANE TRANSPORT PERMEASE"/>
    <property type="match status" value="1"/>
</dbReference>
<comment type="subcellular location">
    <subcellularLocation>
        <location evidence="1">Cell inner membrane</location>
        <topology evidence="1">Multi-pass membrane protein</topology>
    </subcellularLocation>
</comment>
<dbReference type="InterPro" id="IPR000412">
    <property type="entry name" value="ABC_2_transport"/>
</dbReference>
<gene>
    <name evidence="5" type="ORF">OEZ71_16100</name>
</gene>
<proteinExistence type="inferred from homology"/>
<evidence type="ECO:0000256" key="2">
    <source>
        <dbReference type="ARBA" id="ARBA00007783"/>
    </source>
</evidence>
<name>A0ABT2ZRT4_9RHOB</name>
<sequence length="273" mass="30566">MFRVETQKSGFNSALLVLELIYHSTVQSVRRSHRHAMVGLIMNIFQTVLLIAVFYVMFNFLGMRGNAIRGDFVVYLMSGIFLFMANTKAMGAVLSADGPTSAMMLHAPMNTAVAICSSALASLYIQVLSVTVILGVYHIAFGPIQIDDPVSCLGILLLSWLNGVAVGMVVMAMRPWWPDFVKLARTLYMRVNMFASGKMFVANTLSYAMLKMFDWNPLFHIIDQARGYAFINYYPQKTSLTYPLYITLALLILGLMGEFYTRRNASLSWTAGR</sequence>
<feature type="transmembrane region" description="Helical" evidence="4">
    <location>
        <begin position="153"/>
        <end position="172"/>
    </location>
</feature>
<dbReference type="PRINTS" id="PR00164">
    <property type="entry name" value="ABC2TRNSPORT"/>
</dbReference>
<evidence type="ECO:0000256" key="1">
    <source>
        <dbReference type="ARBA" id="ARBA00004429"/>
    </source>
</evidence>
<comment type="caution">
    <text evidence="5">The sequence shown here is derived from an EMBL/GenBank/DDBJ whole genome shotgun (WGS) entry which is preliminary data.</text>
</comment>